<sequence length="353" mass="39500">MAECQQPFQYSKAHANDLEVLLSSKRFATYLKAAGFKVDYAFELYLYNARLAKAFLFPLHVAEIALRNAIDEVLSSRYSLDWHHDVTLHAILTPESLASLTKAESRASKGRAAAKKDDVISCLTFDFWSNLFRPEYDRTLWQTNMRRLLPNAVGITRAQLQSLVMGINRFRNRIAHHEPVFALNVSSQYRAILDVVEYRSASASEWLKSHATVNKVMRSRPTSGVGQGPAVSTIGDGDFICVEKGLALAQMAGRKPKFVVCMDNKAPVGVLDFSDVGRYLFNNVDETGLLDLNEHTIEDVLRDTNGFSTFLEIGQMQGINVLNALFKGQTRFALVMDQSQAVSGVVAKAHRRY</sequence>
<name>A0AA46ZUQ5_PSEVI</name>
<evidence type="ECO:0000313" key="2">
    <source>
        <dbReference type="Proteomes" id="UP001163644"/>
    </source>
</evidence>
<dbReference type="RefSeq" id="WP_029242331.1">
    <property type="nucleotide sequence ID" value="NZ_CP036495.1"/>
</dbReference>
<accession>A0AA46ZUQ5</accession>
<dbReference type="AlphaFoldDB" id="A0AA46ZUQ5"/>
<reference evidence="1" key="1">
    <citation type="submission" date="2019-02" db="EMBL/GenBank/DDBJ databases">
        <authorList>
            <person name="Lutz S."/>
            <person name="Schori C."/>
            <person name="Ahrens C.H."/>
            <person name="Gueguen E."/>
        </authorList>
    </citation>
    <scope>NUCLEOTIDE SEQUENCE</scope>
    <source>
        <strain evidence="1">Psy35</strain>
    </source>
</reference>
<dbReference type="Pfam" id="PF07751">
    <property type="entry name" value="Abi_2"/>
    <property type="match status" value="1"/>
</dbReference>
<dbReference type="Proteomes" id="UP001163644">
    <property type="component" value="Chromosome"/>
</dbReference>
<gene>
    <name evidence="1" type="ORF">EZZ81_02770</name>
</gene>
<dbReference type="InterPro" id="IPR011664">
    <property type="entry name" value="Abi_system_AbiD/AbiF-like"/>
</dbReference>
<proteinExistence type="predicted"/>
<protein>
    <submittedName>
        <fullName evidence="1">Abi family protein</fullName>
    </submittedName>
</protein>
<organism evidence="1 2">
    <name type="scientific">Pseudomonas viridiflava</name>
    <name type="common">Phytomonas viridiflava</name>
    <dbReference type="NCBI Taxonomy" id="33069"/>
    <lineage>
        <taxon>Bacteria</taxon>
        <taxon>Pseudomonadati</taxon>
        <taxon>Pseudomonadota</taxon>
        <taxon>Gammaproteobacteria</taxon>
        <taxon>Pseudomonadales</taxon>
        <taxon>Pseudomonadaceae</taxon>
        <taxon>Pseudomonas</taxon>
    </lineage>
</organism>
<evidence type="ECO:0000313" key="1">
    <source>
        <dbReference type="EMBL" id="UZA67212.1"/>
    </source>
</evidence>
<dbReference type="EMBL" id="CP036495">
    <property type="protein sequence ID" value="UZA67212.1"/>
    <property type="molecule type" value="Genomic_DNA"/>
</dbReference>